<comment type="caution">
    <text evidence="2">The sequence shown here is derived from an EMBL/GenBank/DDBJ whole genome shotgun (WGS) entry which is preliminary data.</text>
</comment>
<gene>
    <name evidence="2" type="ORF">DT376_31980</name>
</gene>
<dbReference type="InterPro" id="IPR004805">
    <property type="entry name" value="DnaE2/DnaE/PolC"/>
</dbReference>
<dbReference type="PANTHER" id="PTHR32294">
    <property type="entry name" value="DNA POLYMERASE III SUBUNIT ALPHA"/>
    <property type="match status" value="1"/>
</dbReference>
<dbReference type="InterPro" id="IPR004013">
    <property type="entry name" value="PHP_dom"/>
</dbReference>
<dbReference type="AlphaFoldDB" id="A0A367M0R1"/>
<evidence type="ECO:0000259" key="1">
    <source>
        <dbReference type="SMART" id="SM00481"/>
    </source>
</evidence>
<proteinExistence type="predicted"/>
<evidence type="ECO:0000313" key="2">
    <source>
        <dbReference type="EMBL" id="RCI70912.1"/>
    </source>
</evidence>
<name>A0A367M0R1_PSEAI</name>
<dbReference type="InterPro" id="IPR016195">
    <property type="entry name" value="Pol/histidinol_Pase-like"/>
</dbReference>
<dbReference type="Pfam" id="PF02811">
    <property type="entry name" value="PHP"/>
    <property type="match status" value="1"/>
</dbReference>
<protein>
    <submittedName>
        <fullName evidence="2">PHP domain-containing protein</fullName>
    </submittedName>
</protein>
<feature type="non-terminal residue" evidence="2">
    <location>
        <position position="112"/>
    </location>
</feature>
<dbReference type="GO" id="GO:0008408">
    <property type="term" value="F:3'-5' exonuclease activity"/>
    <property type="evidence" value="ECO:0007669"/>
    <property type="project" value="InterPro"/>
</dbReference>
<dbReference type="Gene3D" id="3.20.20.140">
    <property type="entry name" value="Metal-dependent hydrolases"/>
    <property type="match status" value="1"/>
</dbReference>
<dbReference type="SMART" id="SM00481">
    <property type="entry name" value="POLIIIAc"/>
    <property type="match status" value="1"/>
</dbReference>
<dbReference type="GO" id="GO:0006260">
    <property type="term" value="P:DNA replication"/>
    <property type="evidence" value="ECO:0007669"/>
    <property type="project" value="InterPro"/>
</dbReference>
<accession>A0A367M0R1</accession>
<dbReference type="Proteomes" id="UP000253594">
    <property type="component" value="Unassembled WGS sequence"/>
</dbReference>
<feature type="domain" description="Polymerase/histidinol phosphatase N-terminal" evidence="1">
    <location>
        <begin position="12"/>
        <end position="79"/>
    </location>
</feature>
<organism evidence="2 3">
    <name type="scientific">Pseudomonas aeruginosa</name>
    <dbReference type="NCBI Taxonomy" id="287"/>
    <lineage>
        <taxon>Bacteria</taxon>
        <taxon>Pseudomonadati</taxon>
        <taxon>Pseudomonadota</taxon>
        <taxon>Gammaproteobacteria</taxon>
        <taxon>Pseudomonadales</taxon>
        <taxon>Pseudomonadaceae</taxon>
        <taxon>Pseudomonas</taxon>
    </lineage>
</organism>
<dbReference type="SUPFAM" id="SSF89550">
    <property type="entry name" value="PHP domain-like"/>
    <property type="match status" value="1"/>
</dbReference>
<dbReference type="InterPro" id="IPR003141">
    <property type="entry name" value="Pol/His_phosphatase_N"/>
</dbReference>
<evidence type="ECO:0000313" key="3">
    <source>
        <dbReference type="Proteomes" id="UP000253594"/>
    </source>
</evidence>
<dbReference type="PANTHER" id="PTHR32294:SF4">
    <property type="entry name" value="ERROR-PRONE DNA POLYMERASE"/>
    <property type="match status" value="1"/>
</dbReference>
<reference evidence="2 3" key="1">
    <citation type="submission" date="2018-07" db="EMBL/GenBank/DDBJ databases">
        <title>Mechanisms of high-level aminoglycoside resistance among Gram-negative pathogens in Brazil.</title>
        <authorList>
            <person name="Ballaben A.S."/>
            <person name="Darini A.L.C."/>
            <person name="Doi Y."/>
        </authorList>
    </citation>
    <scope>NUCLEOTIDE SEQUENCE [LARGE SCALE GENOMIC DNA]</scope>
    <source>
        <strain evidence="2 3">B2-305</strain>
    </source>
</reference>
<dbReference type="EMBL" id="QORE01001738">
    <property type="protein sequence ID" value="RCI70912.1"/>
    <property type="molecule type" value="Genomic_DNA"/>
</dbReference>
<sequence length="112" mass="12457">MAAWLVRMSAYAELHCLSNFSFQRGASSAAELFARAARLGYRALAITDECSLAGIVRAWQAAREHQVQLIIGSEIRLEQGPKLVLLAEDLEGYQNLCRLITRGRRQADKGHT</sequence>